<dbReference type="EMBL" id="CM042885">
    <property type="protein sequence ID" value="KAI4367080.1"/>
    <property type="molecule type" value="Genomic_DNA"/>
</dbReference>
<sequence length="237" mass="25676">MEEDSSSTDAKDKTNGGVYVELPEPDRREDRPHHHLLLHSLLYRMLATVLFPDFTSPAAGKPLTKRIKISLSDNLPHLRVASRNSAHCLLCWTRRGSPLRALLVISVGTVAALTLTGIILFMLFFLAATVNVIVISLLMSLAAAGGFLAIFLACVAAIYVGALGVAIFVISTATCASVITVLVVTGWVGFLWTVWLATKKSLDLAKRSLSVTGEALSVYSSNWQSRRHPGPFKMSLD</sequence>
<organism evidence="1 2">
    <name type="scientific">Melastoma candidum</name>
    <dbReference type="NCBI Taxonomy" id="119954"/>
    <lineage>
        <taxon>Eukaryota</taxon>
        <taxon>Viridiplantae</taxon>
        <taxon>Streptophyta</taxon>
        <taxon>Embryophyta</taxon>
        <taxon>Tracheophyta</taxon>
        <taxon>Spermatophyta</taxon>
        <taxon>Magnoliopsida</taxon>
        <taxon>eudicotyledons</taxon>
        <taxon>Gunneridae</taxon>
        <taxon>Pentapetalae</taxon>
        <taxon>rosids</taxon>
        <taxon>malvids</taxon>
        <taxon>Myrtales</taxon>
        <taxon>Melastomataceae</taxon>
        <taxon>Melastomatoideae</taxon>
        <taxon>Melastomateae</taxon>
        <taxon>Melastoma</taxon>
    </lineage>
</organism>
<reference evidence="2" key="1">
    <citation type="journal article" date="2023" name="Front. Plant Sci.">
        <title>Chromosomal-level genome assembly of Melastoma candidum provides insights into trichome evolution.</title>
        <authorList>
            <person name="Zhong Y."/>
            <person name="Wu W."/>
            <person name="Sun C."/>
            <person name="Zou P."/>
            <person name="Liu Y."/>
            <person name="Dai S."/>
            <person name="Zhou R."/>
        </authorList>
    </citation>
    <scope>NUCLEOTIDE SEQUENCE [LARGE SCALE GENOMIC DNA]</scope>
</reference>
<gene>
    <name evidence="1" type="ORF">MLD38_022858</name>
</gene>
<protein>
    <submittedName>
        <fullName evidence="1">Uncharacterized protein</fullName>
    </submittedName>
</protein>
<proteinExistence type="predicted"/>
<keyword evidence="2" id="KW-1185">Reference proteome</keyword>
<dbReference type="Proteomes" id="UP001057402">
    <property type="component" value="Chromosome 6"/>
</dbReference>
<evidence type="ECO:0000313" key="2">
    <source>
        <dbReference type="Proteomes" id="UP001057402"/>
    </source>
</evidence>
<name>A0ACB9QKU7_9MYRT</name>
<comment type="caution">
    <text evidence="1">The sequence shown here is derived from an EMBL/GenBank/DDBJ whole genome shotgun (WGS) entry which is preliminary data.</text>
</comment>
<evidence type="ECO:0000313" key="1">
    <source>
        <dbReference type="EMBL" id="KAI4367080.1"/>
    </source>
</evidence>
<accession>A0ACB9QKU7</accession>